<feature type="transmembrane region" description="Helical" evidence="2">
    <location>
        <begin position="154"/>
        <end position="174"/>
    </location>
</feature>
<feature type="region of interest" description="Disordered" evidence="1">
    <location>
        <begin position="1"/>
        <end position="36"/>
    </location>
</feature>
<feature type="compositionally biased region" description="Low complexity" evidence="1">
    <location>
        <begin position="19"/>
        <end position="30"/>
    </location>
</feature>
<organism evidence="3 4">
    <name type="scientific">Glycomyces buryatensis</name>
    <dbReference type="NCBI Taxonomy" id="2570927"/>
    <lineage>
        <taxon>Bacteria</taxon>
        <taxon>Bacillati</taxon>
        <taxon>Actinomycetota</taxon>
        <taxon>Actinomycetes</taxon>
        <taxon>Glycomycetales</taxon>
        <taxon>Glycomycetaceae</taxon>
        <taxon>Glycomyces</taxon>
    </lineage>
</organism>
<dbReference type="AlphaFoldDB" id="A0A4V4HS33"/>
<protein>
    <submittedName>
        <fullName evidence="3">Uncharacterized protein</fullName>
    </submittedName>
</protein>
<dbReference type="Proteomes" id="UP000308760">
    <property type="component" value="Unassembled WGS sequence"/>
</dbReference>
<feature type="transmembrane region" description="Helical" evidence="2">
    <location>
        <begin position="114"/>
        <end position="134"/>
    </location>
</feature>
<sequence>MYDNPSQQNPYQPAPNPGQPQQQPLTSLLPAGPDRPSPAGLGLAGAGMALLAVGSLIPQVSFDGSEEDLAYLPLTGLGGVVGGLPGLAPALILIVLVGWTAVGIKPGLQWTAKLGGIGLALTTIAASFQPVQALNSIIEDSEASDLEVAAGGGIWLYILAALLLAVSIFLMRWAPQPPQPPQQPGPYSQPQQ</sequence>
<evidence type="ECO:0000313" key="4">
    <source>
        <dbReference type="Proteomes" id="UP000308760"/>
    </source>
</evidence>
<dbReference type="RefSeq" id="WP_136535581.1">
    <property type="nucleotide sequence ID" value="NZ_STGY01000057.1"/>
</dbReference>
<accession>A0A4V4HS33</accession>
<feature type="transmembrane region" description="Helical" evidence="2">
    <location>
        <begin position="77"/>
        <end position="102"/>
    </location>
</feature>
<keyword evidence="2" id="KW-1133">Transmembrane helix</keyword>
<keyword evidence="2" id="KW-0812">Transmembrane</keyword>
<evidence type="ECO:0000256" key="2">
    <source>
        <dbReference type="SAM" id="Phobius"/>
    </source>
</evidence>
<name>A0A4V4HS33_9ACTN</name>
<evidence type="ECO:0000256" key="1">
    <source>
        <dbReference type="SAM" id="MobiDB-lite"/>
    </source>
</evidence>
<gene>
    <name evidence="3" type="ORF">FAB82_16225</name>
</gene>
<keyword evidence="2" id="KW-0472">Membrane</keyword>
<dbReference type="EMBL" id="STGY01000057">
    <property type="protein sequence ID" value="THV40236.1"/>
    <property type="molecule type" value="Genomic_DNA"/>
</dbReference>
<keyword evidence="4" id="KW-1185">Reference proteome</keyword>
<reference evidence="3 4" key="2">
    <citation type="submission" date="2019-05" db="EMBL/GenBank/DDBJ databases">
        <title>Glycomyces buryatensis sp. nov.</title>
        <authorList>
            <person name="Nikitina E."/>
        </authorList>
    </citation>
    <scope>NUCLEOTIDE SEQUENCE [LARGE SCALE GENOMIC DNA]</scope>
    <source>
        <strain evidence="3 4">18</strain>
    </source>
</reference>
<reference evidence="4" key="1">
    <citation type="submission" date="2019-04" db="EMBL/GenBank/DDBJ databases">
        <title>Nocardioides xinjiangensis sp. nov.</title>
        <authorList>
            <person name="Liu S."/>
        </authorList>
    </citation>
    <scope>NUCLEOTIDE SEQUENCE [LARGE SCALE GENOMIC DNA]</scope>
    <source>
        <strain evidence="4">18</strain>
    </source>
</reference>
<feature type="transmembrane region" description="Helical" evidence="2">
    <location>
        <begin position="39"/>
        <end position="57"/>
    </location>
</feature>
<evidence type="ECO:0000313" key="3">
    <source>
        <dbReference type="EMBL" id="THV40236.1"/>
    </source>
</evidence>
<feature type="compositionally biased region" description="Low complexity" evidence="1">
    <location>
        <begin position="1"/>
        <end position="11"/>
    </location>
</feature>
<comment type="caution">
    <text evidence="3">The sequence shown here is derived from an EMBL/GenBank/DDBJ whole genome shotgun (WGS) entry which is preliminary data.</text>
</comment>
<proteinExistence type="predicted"/>